<dbReference type="EMBL" id="MHMM01000006">
    <property type="protein sequence ID" value="OGZ27410.1"/>
    <property type="molecule type" value="Genomic_DNA"/>
</dbReference>
<evidence type="ECO:0000313" key="1">
    <source>
        <dbReference type="EMBL" id="OGZ27410.1"/>
    </source>
</evidence>
<reference evidence="1 2" key="1">
    <citation type="journal article" date="2016" name="Nat. Commun.">
        <title>Thousands of microbial genomes shed light on interconnected biogeochemical processes in an aquifer system.</title>
        <authorList>
            <person name="Anantharaman K."/>
            <person name="Brown C.T."/>
            <person name="Hug L.A."/>
            <person name="Sharon I."/>
            <person name="Castelle C.J."/>
            <person name="Probst A.J."/>
            <person name="Thomas B.C."/>
            <person name="Singh A."/>
            <person name="Wilkins M.J."/>
            <person name="Karaoz U."/>
            <person name="Brodie E.L."/>
            <person name="Williams K.H."/>
            <person name="Hubbard S.S."/>
            <person name="Banfield J.F."/>
        </authorList>
    </citation>
    <scope>NUCLEOTIDE SEQUENCE [LARGE SCALE GENOMIC DNA]</scope>
</reference>
<name>A0A1G2EPZ3_9BACT</name>
<comment type="caution">
    <text evidence="1">The sequence shown here is derived from an EMBL/GenBank/DDBJ whole genome shotgun (WGS) entry which is preliminary data.</text>
</comment>
<proteinExistence type="predicted"/>
<organism evidence="1 2">
    <name type="scientific">Candidatus Nealsonbacteria bacterium RIFOXYB1_FULL_40_15</name>
    <dbReference type="NCBI Taxonomy" id="1801677"/>
    <lineage>
        <taxon>Bacteria</taxon>
        <taxon>Candidatus Nealsoniibacteriota</taxon>
    </lineage>
</organism>
<evidence type="ECO:0000313" key="2">
    <source>
        <dbReference type="Proteomes" id="UP000177740"/>
    </source>
</evidence>
<protein>
    <submittedName>
        <fullName evidence="1">Uncharacterized protein</fullName>
    </submittedName>
</protein>
<gene>
    <name evidence="1" type="ORF">A2365_02965</name>
</gene>
<dbReference type="AlphaFoldDB" id="A0A1G2EPZ3"/>
<accession>A0A1G2EPZ3</accession>
<sequence length="103" mass="11637">MEFEDILDVIVIAASKKETVEIYYPKTENSGEGWREVEPYSISTDVGREGEHLVLSKEIVSPGHILNASNVGSNHCSSFIFSKIKKARPTGRKFIPRWPVEFI</sequence>
<dbReference type="Proteomes" id="UP000177740">
    <property type="component" value="Unassembled WGS sequence"/>
</dbReference>
<dbReference type="STRING" id="1801677.A2365_02965"/>